<evidence type="ECO:0000313" key="2">
    <source>
        <dbReference type="Proteomes" id="UP000655751"/>
    </source>
</evidence>
<comment type="caution">
    <text evidence="1">The sequence shown here is derived from an EMBL/GenBank/DDBJ whole genome shotgun (WGS) entry which is preliminary data.</text>
</comment>
<dbReference type="AlphaFoldDB" id="A0A931IIX1"/>
<evidence type="ECO:0000313" key="1">
    <source>
        <dbReference type="EMBL" id="MBH0781438.1"/>
    </source>
</evidence>
<protein>
    <submittedName>
        <fullName evidence="1">Uncharacterized protein</fullName>
    </submittedName>
</protein>
<dbReference type="EMBL" id="JADMLG010000024">
    <property type="protein sequence ID" value="MBH0781438.1"/>
    <property type="molecule type" value="Genomic_DNA"/>
</dbReference>
<organism evidence="1 2">
    <name type="scientific">Nocardia bovistercoris</name>
    <dbReference type="NCBI Taxonomy" id="2785916"/>
    <lineage>
        <taxon>Bacteria</taxon>
        <taxon>Bacillati</taxon>
        <taxon>Actinomycetota</taxon>
        <taxon>Actinomycetes</taxon>
        <taxon>Mycobacteriales</taxon>
        <taxon>Nocardiaceae</taxon>
        <taxon>Nocardia</taxon>
    </lineage>
</organism>
<gene>
    <name evidence="1" type="ORF">IT779_34725</name>
</gene>
<keyword evidence="2" id="KW-1185">Reference proteome</keyword>
<dbReference type="RefSeq" id="WP_196153715.1">
    <property type="nucleotide sequence ID" value="NZ_JADMLG010000024.1"/>
</dbReference>
<sequence>MDAESSTGLPDLADLSLDELLEDRPDVTRAVRLALRRRAAVGTVFGGHSTGGDG</sequence>
<reference evidence="1" key="1">
    <citation type="submission" date="2020-11" db="EMBL/GenBank/DDBJ databases">
        <title>Nocardia NEAU-351.nov., a novel actinomycete isolated from the cow dung.</title>
        <authorList>
            <person name="Zhang X."/>
        </authorList>
    </citation>
    <scope>NUCLEOTIDE SEQUENCE</scope>
    <source>
        <strain evidence="1">NEAU-351</strain>
    </source>
</reference>
<dbReference type="Proteomes" id="UP000655751">
    <property type="component" value="Unassembled WGS sequence"/>
</dbReference>
<accession>A0A931IIX1</accession>
<name>A0A931IIX1_9NOCA</name>
<proteinExistence type="predicted"/>